<dbReference type="PANTHER" id="PTHR45746:SF5">
    <property type="entry name" value="REGULATOR OF G-PROTEIN SIGNALING 7"/>
    <property type="match status" value="1"/>
</dbReference>
<dbReference type="GO" id="GO:0043005">
    <property type="term" value="C:neuron projection"/>
    <property type="evidence" value="ECO:0007669"/>
    <property type="project" value="TreeGrafter"/>
</dbReference>
<name>A0A0X3PHF2_SCHSO</name>
<protein>
    <submittedName>
        <fullName evidence="3">Regulator of G-protein signaling 6</fullName>
    </submittedName>
</protein>
<dbReference type="InterPro" id="IPR047017">
    <property type="entry name" value="RGS6/7/9/11_DHEX_sf"/>
</dbReference>
<dbReference type="InterPro" id="IPR016137">
    <property type="entry name" value="RGS"/>
</dbReference>
<dbReference type="GO" id="GO:0005737">
    <property type="term" value="C:cytoplasm"/>
    <property type="evidence" value="ECO:0007669"/>
    <property type="project" value="TreeGrafter"/>
</dbReference>
<evidence type="ECO:0000259" key="2">
    <source>
        <dbReference type="PROSITE" id="PS50132"/>
    </source>
</evidence>
<gene>
    <name evidence="3" type="primary">RGS6</name>
    <name evidence="3" type="ORF">TR84709</name>
</gene>
<dbReference type="PANTHER" id="PTHR45746">
    <property type="entry name" value="LP21163P"/>
    <property type="match status" value="1"/>
</dbReference>
<dbReference type="AlphaFoldDB" id="A0A0X3PHF2"/>
<dbReference type="InterPro" id="IPR047016">
    <property type="entry name" value="RGS6/7/9/11"/>
</dbReference>
<dbReference type="PROSITE" id="PS50132">
    <property type="entry name" value="RGS"/>
    <property type="match status" value="1"/>
</dbReference>
<dbReference type="Gene3D" id="1.10.1240.60">
    <property type="match status" value="1"/>
</dbReference>
<dbReference type="Gene3D" id="1.10.167.10">
    <property type="entry name" value="Regulator of G-protein Signalling 4, domain 2"/>
    <property type="match status" value="1"/>
</dbReference>
<evidence type="ECO:0000256" key="1">
    <source>
        <dbReference type="ARBA" id="ARBA00022700"/>
    </source>
</evidence>
<dbReference type="InterPro" id="IPR036305">
    <property type="entry name" value="RGS_sf"/>
</dbReference>
<dbReference type="Pfam" id="PF18148">
    <property type="entry name" value="RGS_DHEX"/>
    <property type="match status" value="1"/>
</dbReference>
<accession>A0A0X3PHF2</accession>
<reference evidence="3" key="1">
    <citation type="submission" date="2016-01" db="EMBL/GenBank/DDBJ databases">
        <title>Reference transcriptome for the parasite Schistocephalus solidus: insights into the molecular evolution of parasitism.</title>
        <authorList>
            <person name="Hebert F.O."/>
            <person name="Grambauer S."/>
            <person name="Barber I."/>
            <person name="Landry C.R."/>
            <person name="Aubin-Horth N."/>
        </authorList>
    </citation>
    <scope>NUCLEOTIDE SEQUENCE</scope>
</reference>
<keyword evidence="1" id="KW-0734">Signal transduction inhibitor</keyword>
<dbReference type="GO" id="GO:0008277">
    <property type="term" value="P:regulation of G protein-coupled receptor signaling pathway"/>
    <property type="evidence" value="ECO:0007669"/>
    <property type="project" value="InterPro"/>
</dbReference>
<dbReference type="GO" id="GO:0005096">
    <property type="term" value="F:GTPase activator activity"/>
    <property type="evidence" value="ECO:0007669"/>
    <property type="project" value="TreeGrafter"/>
</dbReference>
<dbReference type="GO" id="GO:0009968">
    <property type="term" value="P:negative regulation of signal transduction"/>
    <property type="evidence" value="ECO:0007669"/>
    <property type="project" value="UniProtKB-KW"/>
</dbReference>
<dbReference type="SUPFAM" id="SSF48097">
    <property type="entry name" value="Regulator of G-protein signaling, RGS"/>
    <property type="match status" value="1"/>
</dbReference>
<proteinExistence type="predicted"/>
<dbReference type="SMART" id="SM00315">
    <property type="entry name" value="RGS"/>
    <property type="match status" value="1"/>
</dbReference>
<organism evidence="3">
    <name type="scientific">Schistocephalus solidus</name>
    <name type="common">Tapeworm</name>
    <dbReference type="NCBI Taxonomy" id="70667"/>
    <lineage>
        <taxon>Eukaryota</taxon>
        <taxon>Metazoa</taxon>
        <taxon>Spiralia</taxon>
        <taxon>Lophotrochozoa</taxon>
        <taxon>Platyhelminthes</taxon>
        <taxon>Cestoda</taxon>
        <taxon>Eucestoda</taxon>
        <taxon>Diphyllobothriidea</taxon>
        <taxon>Diphyllobothriidae</taxon>
        <taxon>Schistocephalus</taxon>
    </lineage>
</organism>
<sequence length="432" mass="48259">MDYAIYLVKRTLRKRQKYGLEEYEQSALHRLQNMLGHKWEFICIQAANQVRLYKERRKSDKIVLEAQERAFWRVHQPPPSKCSRFEERPARNLYTNQWPCHLHAGPNALGQKLRMVSSPSDSCLAAIGASAAASHVKVNLNKSIENLLIFTSARSSYDWFLTGAVSDTVTPWLMQPNDTDPTPVWSSPIVGLPTADALLTVRPLGTAFTTCTIPFTSAPSIRKSQQQQLTSSSSSGAVESSVNTSGVPAAAPSSLHHIFLPQNVPSVNQVRLWATSFHNLLWDPCGCQAFECFLEKEFSAENLHFWLAVNAYQFGPIFRLKSSCLAIFEEFLGKNAVSEINIDSKTMAITEKAIQSPTWFTFDDAKQHIYKLMKSDSYVRFLRSDDYAAVLRLAINSHSRRTLDKSSLSASLSPVEDLASGIVNSTSGGFTK</sequence>
<dbReference type="InterPro" id="IPR044926">
    <property type="entry name" value="RGS_subdomain_2"/>
</dbReference>
<dbReference type="InterPro" id="IPR040759">
    <property type="entry name" value="RGS_DHEX"/>
</dbReference>
<evidence type="ECO:0000313" key="3">
    <source>
        <dbReference type="EMBL" id="JAP51224.1"/>
    </source>
</evidence>
<dbReference type="Pfam" id="PF00615">
    <property type="entry name" value="RGS"/>
    <property type="match status" value="1"/>
</dbReference>
<feature type="domain" description="RGS" evidence="2">
    <location>
        <begin position="276"/>
        <end position="391"/>
    </location>
</feature>
<dbReference type="PRINTS" id="PR01301">
    <property type="entry name" value="RGSPROTEIN"/>
</dbReference>
<dbReference type="GO" id="GO:0005886">
    <property type="term" value="C:plasma membrane"/>
    <property type="evidence" value="ECO:0007669"/>
    <property type="project" value="TreeGrafter"/>
</dbReference>
<dbReference type="EMBL" id="GEEE01012001">
    <property type="protein sequence ID" value="JAP51224.1"/>
    <property type="molecule type" value="Transcribed_RNA"/>
</dbReference>